<reference evidence="3 4" key="1">
    <citation type="submission" date="2019-04" db="EMBL/GenBank/DDBJ databases">
        <title>Microbes associate with the intestines of laboratory mice.</title>
        <authorList>
            <person name="Navarre W."/>
            <person name="Wong E."/>
            <person name="Huang K."/>
            <person name="Tropini C."/>
            <person name="Ng K."/>
            <person name="Yu B."/>
        </authorList>
    </citation>
    <scope>NUCLEOTIDE SEQUENCE [LARGE SCALE GENOMIC DNA]</scope>
    <source>
        <strain evidence="3 4">NM07_P-09</strain>
    </source>
</reference>
<dbReference type="GO" id="GO:0005524">
    <property type="term" value="F:ATP binding"/>
    <property type="evidence" value="ECO:0007669"/>
    <property type="project" value="UniProtKB-KW"/>
</dbReference>
<protein>
    <submittedName>
        <fullName evidence="3">ATP-binding protein</fullName>
    </submittedName>
</protein>
<dbReference type="OrthoDB" id="9813147at2"/>
<proteinExistence type="inferred from homology"/>
<dbReference type="CDD" id="cd00009">
    <property type="entry name" value="AAA"/>
    <property type="match status" value="1"/>
</dbReference>
<dbReference type="Gene3D" id="3.30.230.10">
    <property type="match status" value="1"/>
</dbReference>
<keyword evidence="4" id="KW-1185">Reference proteome</keyword>
<dbReference type="AlphaFoldDB" id="A0A4V3RR55"/>
<evidence type="ECO:0000313" key="4">
    <source>
        <dbReference type="Proteomes" id="UP000310263"/>
    </source>
</evidence>
<evidence type="ECO:0000256" key="1">
    <source>
        <dbReference type="ARBA" id="ARBA00006354"/>
    </source>
</evidence>
<dbReference type="Gene3D" id="3.40.50.300">
    <property type="entry name" value="P-loop containing nucleotide triphosphate hydrolases"/>
    <property type="match status" value="1"/>
</dbReference>
<sequence length="500" mass="53246">MTAVRVQAGVIHGCEALPVSVEVELSGGIPGINIIGMPDMAVLEARARVRCAFRAAGFIIPRLLATVNLAPADLRKTGTGLDLPIAVGLLAASGQISLMELDRYLFVGELGLSGEVNPVRGMLAYEALAKDQGLTLVGYCGAHNHFFLGKPPLCLTSLAQLKAGLGTSAQRQPILERPPVNVGDSEDFSDVVDQEMPKRACVIAAAGGHGLLMIGPPGAGKTMLSRRLAGILPELNLKERVESAVLHSVAGLDPSRILAGQRPFRAPHHSVSMAGLIGGGRPVTPGEVSLAHNGVLFLDELPEFQNPVLQALRQPIEDGEVNLVRADGSYRFPAHFQLVAAANPCPCGHLGDPGHECTCVPDRIRKYQSKIGGPLLDRIDLVVDVARPSASSMVRGQEGMSSYEMRQLVNRARSFASWRQAQSTDERTLNAAVSKGAVAGMNFDEEAQSQLEHISHTFALGGRAVVRIARVARTLADLEEREQVEAGDVAEAALYRPREV</sequence>
<evidence type="ECO:0000313" key="3">
    <source>
        <dbReference type="EMBL" id="TGY62090.1"/>
    </source>
</evidence>
<dbReference type="Pfam" id="PF13541">
    <property type="entry name" value="ChlI"/>
    <property type="match status" value="1"/>
</dbReference>
<dbReference type="Proteomes" id="UP000310263">
    <property type="component" value="Unassembled WGS sequence"/>
</dbReference>
<dbReference type="Pfam" id="PF01078">
    <property type="entry name" value="Mg_chelatase"/>
    <property type="match status" value="1"/>
</dbReference>
<dbReference type="PANTHER" id="PTHR32039">
    <property type="entry name" value="MAGNESIUM-CHELATASE SUBUNIT CHLI"/>
    <property type="match status" value="1"/>
</dbReference>
<keyword evidence="3" id="KW-0067">ATP-binding</keyword>
<dbReference type="InterPro" id="IPR014721">
    <property type="entry name" value="Ribsml_uS5_D2-typ_fold_subgr"/>
</dbReference>
<comment type="caution">
    <text evidence="3">The sequence shown here is derived from an EMBL/GenBank/DDBJ whole genome shotgun (WGS) entry which is preliminary data.</text>
</comment>
<dbReference type="InterPro" id="IPR020568">
    <property type="entry name" value="Ribosomal_Su5_D2-typ_SF"/>
</dbReference>
<dbReference type="InterPro" id="IPR003593">
    <property type="entry name" value="AAA+_ATPase"/>
</dbReference>
<name>A0A4V3RR55_9ACTN</name>
<dbReference type="PANTHER" id="PTHR32039:SF7">
    <property type="entry name" value="COMPETENCE PROTEIN COMM"/>
    <property type="match status" value="1"/>
</dbReference>
<dbReference type="InterPro" id="IPR027417">
    <property type="entry name" value="P-loop_NTPase"/>
</dbReference>
<comment type="similarity">
    <text evidence="1">Belongs to the Mg-chelatase subunits D/I family. ComM subfamily.</text>
</comment>
<dbReference type="NCBIfam" id="TIGR00368">
    <property type="entry name" value="YifB family Mg chelatase-like AAA ATPase"/>
    <property type="match status" value="1"/>
</dbReference>
<dbReference type="InterPro" id="IPR045006">
    <property type="entry name" value="CHLI-like"/>
</dbReference>
<dbReference type="RefSeq" id="WP_136012573.1">
    <property type="nucleotide sequence ID" value="NZ_SRYE01000003.1"/>
</dbReference>
<dbReference type="InterPro" id="IPR004482">
    <property type="entry name" value="Mg_chelat-rel"/>
</dbReference>
<dbReference type="SUPFAM" id="SSF54211">
    <property type="entry name" value="Ribosomal protein S5 domain 2-like"/>
    <property type="match status" value="1"/>
</dbReference>
<dbReference type="InterPro" id="IPR000523">
    <property type="entry name" value="Mg_chelatse_chII-like_cat_dom"/>
</dbReference>
<keyword evidence="3" id="KW-0547">Nucleotide-binding</keyword>
<dbReference type="Pfam" id="PF13335">
    <property type="entry name" value="Mg_chelatase_C"/>
    <property type="match status" value="1"/>
</dbReference>
<dbReference type="InterPro" id="IPR025158">
    <property type="entry name" value="Mg_chelat-rel_C"/>
</dbReference>
<accession>A0A4V3RR55</accession>
<organism evidence="3 4">
    <name type="scientific">Muricaecibacterium torontonense</name>
    <dbReference type="NCBI Taxonomy" id="3032871"/>
    <lineage>
        <taxon>Bacteria</taxon>
        <taxon>Bacillati</taxon>
        <taxon>Actinomycetota</taxon>
        <taxon>Coriobacteriia</taxon>
        <taxon>Coriobacteriales</taxon>
        <taxon>Atopobiaceae</taxon>
        <taxon>Muricaecibacterium</taxon>
    </lineage>
</organism>
<dbReference type="SMART" id="SM00382">
    <property type="entry name" value="AAA"/>
    <property type="match status" value="1"/>
</dbReference>
<dbReference type="SUPFAM" id="SSF52540">
    <property type="entry name" value="P-loop containing nucleoside triphosphate hydrolases"/>
    <property type="match status" value="1"/>
</dbReference>
<feature type="domain" description="AAA+ ATPase" evidence="2">
    <location>
        <begin position="207"/>
        <end position="389"/>
    </location>
</feature>
<evidence type="ECO:0000259" key="2">
    <source>
        <dbReference type="SMART" id="SM00382"/>
    </source>
</evidence>
<dbReference type="EMBL" id="SRYE01000003">
    <property type="protein sequence ID" value="TGY62090.1"/>
    <property type="molecule type" value="Genomic_DNA"/>
</dbReference>
<gene>
    <name evidence="3" type="ORF">E5334_05290</name>
</gene>